<gene>
    <name evidence="10" type="ORF">ACIA8P_01755</name>
</gene>
<name>A0ABW7XTN3_STRCE</name>
<reference evidence="10 11" key="1">
    <citation type="submission" date="2024-10" db="EMBL/GenBank/DDBJ databases">
        <title>The Natural Products Discovery Center: Release of the First 8490 Sequenced Strains for Exploring Actinobacteria Biosynthetic Diversity.</title>
        <authorList>
            <person name="Kalkreuter E."/>
            <person name="Kautsar S.A."/>
            <person name="Yang D."/>
            <person name="Bader C.D."/>
            <person name="Teijaro C.N."/>
            <person name="Fluegel L."/>
            <person name="Davis C.M."/>
            <person name="Simpson J.R."/>
            <person name="Lauterbach L."/>
            <person name="Steele A.D."/>
            <person name="Gui C."/>
            <person name="Meng S."/>
            <person name="Li G."/>
            <person name="Viehrig K."/>
            <person name="Ye F."/>
            <person name="Su P."/>
            <person name="Kiefer A.F."/>
            <person name="Nichols A."/>
            <person name="Cepeda A.J."/>
            <person name="Yan W."/>
            <person name="Fan B."/>
            <person name="Jiang Y."/>
            <person name="Adhikari A."/>
            <person name="Zheng C.-J."/>
            <person name="Schuster L."/>
            <person name="Cowan T.M."/>
            <person name="Smanski M.J."/>
            <person name="Chevrette M.G."/>
            <person name="De Carvalho L.P.S."/>
            <person name="Shen B."/>
        </authorList>
    </citation>
    <scope>NUCLEOTIDE SEQUENCE [LARGE SCALE GENOMIC DNA]</scope>
    <source>
        <strain evidence="10 11">NPDC051599</strain>
    </source>
</reference>
<feature type="domain" description="Beta-galactosidase trimerisation" evidence="8">
    <location>
        <begin position="406"/>
        <end position="610"/>
    </location>
</feature>
<organism evidence="10 11">
    <name type="scientific">Streptomyces cellulosae</name>
    <dbReference type="NCBI Taxonomy" id="1968"/>
    <lineage>
        <taxon>Bacteria</taxon>
        <taxon>Bacillati</taxon>
        <taxon>Actinomycetota</taxon>
        <taxon>Actinomycetes</taxon>
        <taxon>Kitasatosporales</taxon>
        <taxon>Streptomycetaceae</taxon>
        <taxon>Streptomyces</taxon>
    </lineage>
</organism>
<proteinExistence type="inferred from homology"/>
<dbReference type="InterPro" id="IPR013780">
    <property type="entry name" value="Glyco_hydro_b"/>
</dbReference>
<evidence type="ECO:0000313" key="10">
    <source>
        <dbReference type="EMBL" id="MFI5673390.1"/>
    </source>
</evidence>
<feature type="domain" description="Beta-galactosidase C-terminal" evidence="9">
    <location>
        <begin position="622"/>
        <end position="677"/>
    </location>
</feature>
<dbReference type="EC" id="3.2.1.23" evidence="3 6"/>
<dbReference type="SUPFAM" id="SSF51445">
    <property type="entry name" value="(Trans)glycosidases"/>
    <property type="match status" value="1"/>
</dbReference>
<dbReference type="Pfam" id="PF08532">
    <property type="entry name" value="Glyco_hydro_42M"/>
    <property type="match status" value="1"/>
</dbReference>
<comment type="catalytic activity">
    <reaction evidence="1 6">
        <text>Hydrolysis of terminal non-reducing beta-D-galactose residues in beta-D-galactosides.</text>
        <dbReference type="EC" id="3.2.1.23"/>
    </reaction>
</comment>
<dbReference type="InterPro" id="IPR003476">
    <property type="entry name" value="Glyco_hydro_42"/>
</dbReference>
<evidence type="ECO:0000313" key="11">
    <source>
        <dbReference type="Proteomes" id="UP001612415"/>
    </source>
</evidence>
<evidence type="ECO:0000256" key="2">
    <source>
        <dbReference type="ARBA" id="ARBA00005940"/>
    </source>
</evidence>
<dbReference type="InterPro" id="IPR013739">
    <property type="entry name" value="Beta_galactosidase_C"/>
</dbReference>
<evidence type="ECO:0000256" key="3">
    <source>
        <dbReference type="ARBA" id="ARBA00012756"/>
    </source>
</evidence>
<dbReference type="InterPro" id="IPR029062">
    <property type="entry name" value="Class_I_gatase-like"/>
</dbReference>
<comment type="similarity">
    <text evidence="2 6">Belongs to the glycosyl hydrolase 42 family.</text>
</comment>
<dbReference type="InterPro" id="IPR013529">
    <property type="entry name" value="Glyco_hydro_42_N"/>
</dbReference>
<dbReference type="EMBL" id="JBITDC010000001">
    <property type="protein sequence ID" value="MFI5673390.1"/>
    <property type="molecule type" value="Genomic_DNA"/>
</dbReference>
<keyword evidence="5 6" id="KW-0326">Glycosidase</keyword>
<dbReference type="Pfam" id="PF02449">
    <property type="entry name" value="Glyco_hydro_42"/>
    <property type="match status" value="1"/>
</dbReference>
<dbReference type="Gene3D" id="2.60.40.1180">
    <property type="entry name" value="Golgi alpha-mannosidase II"/>
    <property type="match status" value="1"/>
</dbReference>
<evidence type="ECO:0000256" key="5">
    <source>
        <dbReference type="ARBA" id="ARBA00023295"/>
    </source>
</evidence>
<protein>
    <recommendedName>
        <fullName evidence="3 6">Beta-galactosidase</fullName>
        <shortName evidence="6">Beta-gal</shortName>
        <ecNumber evidence="3 6">3.2.1.23</ecNumber>
    </recommendedName>
</protein>
<dbReference type="InterPro" id="IPR013738">
    <property type="entry name" value="Beta_galactosidase_Trimer"/>
</dbReference>
<dbReference type="Pfam" id="PF08533">
    <property type="entry name" value="Glyco_hydro_42C"/>
    <property type="match status" value="1"/>
</dbReference>
<comment type="caution">
    <text evidence="10">The sequence shown here is derived from an EMBL/GenBank/DDBJ whole genome shotgun (WGS) entry which is preliminary data.</text>
</comment>
<dbReference type="PANTHER" id="PTHR36447:SF1">
    <property type="entry name" value="BETA-GALACTOSIDASE GANA"/>
    <property type="match status" value="1"/>
</dbReference>
<dbReference type="Gene3D" id="3.40.50.880">
    <property type="match status" value="1"/>
</dbReference>
<keyword evidence="4 6" id="KW-0378">Hydrolase</keyword>
<dbReference type="CDD" id="cd03143">
    <property type="entry name" value="A4_beta-galactosidase_middle_domain"/>
    <property type="match status" value="1"/>
</dbReference>
<dbReference type="RefSeq" id="WP_398654414.1">
    <property type="nucleotide sequence ID" value="NZ_JBITDC010000001.1"/>
</dbReference>
<dbReference type="SUPFAM" id="SSF52317">
    <property type="entry name" value="Class I glutamine amidotransferase-like"/>
    <property type="match status" value="1"/>
</dbReference>
<evidence type="ECO:0000259" key="8">
    <source>
        <dbReference type="Pfam" id="PF08532"/>
    </source>
</evidence>
<keyword evidence="11" id="KW-1185">Reference proteome</keyword>
<evidence type="ECO:0000256" key="4">
    <source>
        <dbReference type="ARBA" id="ARBA00022801"/>
    </source>
</evidence>
<dbReference type="Gene3D" id="3.20.20.80">
    <property type="entry name" value="Glycosidases"/>
    <property type="match status" value="1"/>
</dbReference>
<evidence type="ECO:0000256" key="6">
    <source>
        <dbReference type="PIRNR" id="PIRNR001084"/>
    </source>
</evidence>
<dbReference type="PANTHER" id="PTHR36447">
    <property type="entry name" value="BETA-GALACTOSIDASE GANA"/>
    <property type="match status" value="1"/>
</dbReference>
<accession>A0ABW7XTN3</accession>
<evidence type="ECO:0000256" key="1">
    <source>
        <dbReference type="ARBA" id="ARBA00001412"/>
    </source>
</evidence>
<feature type="domain" description="Glycoside hydrolase family 42 N-terminal" evidence="7">
    <location>
        <begin position="26"/>
        <end position="395"/>
    </location>
</feature>
<dbReference type="Proteomes" id="UP001612415">
    <property type="component" value="Unassembled WGS sequence"/>
</dbReference>
<evidence type="ECO:0000259" key="9">
    <source>
        <dbReference type="Pfam" id="PF08533"/>
    </source>
</evidence>
<dbReference type="PIRSF" id="PIRSF001084">
    <property type="entry name" value="B-galactosidase"/>
    <property type="match status" value="1"/>
</dbReference>
<dbReference type="InterPro" id="IPR017853">
    <property type="entry name" value="GH"/>
</dbReference>
<evidence type="ECO:0000259" key="7">
    <source>
        <dbReference type="Pfam" id="PF02449"/>
    </source>
</evidence>
<dbReference type="GO" id="GO:0004565">
    <property type="term" value="F:beta-galactosidase activity"/>
    <property type="evidence" value="ECO:0007669"/>
    <property type="project" value="UniProtKB-EC"/>
</dbReference>
<sequence>MQQQPDAVAIDSRRRLRPAGIAFGGDYNPEQWSEEVWAEDVTLMKEAGVSMVTAGIFSWAKVEPRPGEYDFTWFDRVMDNLAGAGVAVCLATMTASPPPWLSRLHPEILPETADGRRMWPGGRQHYCPSSAVYRDHATRLVEQLATRYADHPALEMWHIGNEYGCHTPMCWCDESAADFRRWLSDRYGTVEALNDAWSTAFWSQGYDSFDEVLPPRLAPTFPNPAQQLDFARFSDDALLQCYLAEKDVLRRITPDVPVTTNFIGVHKPVDAYRWAAEEDVVSVDVYQDPHDENTHMAAGFIFDVTRSARAGQPWMLMEQAPSAVNWRDRNGPKPPGRMRLWSWQAVAQGADAVLYFQWRQSRGGAEKYHSAMLPHGGTDTRVFREVRELGRELASVPQVAGTRSRAEAALVLDWNSWWALELDSHPSTALNQMDIALAHYRPLFEAGIACDVVPPDRDLSGYRLVVVPSLYLLKEQDAARLTEFVRGGGHLLVSFFSGIVDDCDRVHLGGYPAPLREVLGLHVEEFWPLAEKETVDLAHHDDTVSRADLWSEVVVPEGAKAVADFGSGPLAGQPAVTRHSYGEGSAWYVATRLAPEAMRSLTNEVCRTASVGPVLPGLPEHVQATVREGDGGRFVFLLNHGQEPAEVTLPEPMTDALAPRTPVTDRITLPAAGVAVLAKP</sequence>